<gene>
    <name evidence="1" type="ORF">HDF23_002505</name>
</gene>
<accession>A0ABR6PNA0</accession>
<organism evidence="1 2">
    <name type="scientific">Mucilaginibacter lappiensis</name>
    <dbReference type="NCBI Taxonomy" id="354630"/>
    <lineage>
        <taxon>Bacteria</taxon>
        <taxon>Pseudomonadati</taxon>
        <taxon>Bacteroidota</taxon>
        <taxon>Sphingobacteriia</taxon>
        <taxon>Sphingobacteriales</taxon>
        <taxon>Sphingobacteriaceae</taxon>
        <taxon>Mucilaginibacter</taxon>
    </lineage>
</organism>
<dbReference type="RefSeq" id="WP_076373536.1">
    <property type="nucleotide sequence ID" value="NZ_FTMG01000005.1"/>
</dbReference>
<sequence length="210" mass="23391">MKDINSLLELFVTDSDGGSDWSSTPFKIGDKVYATDRHVMLIIPSEFAPNIHDLEGYDKDNVLKVIPKSGQVLKTISAKDILIALKAVPTVKEDKECESCKGECQVEFRYTYKGRDYTSDDDCPVCDGNGSLDDANGKLIPDASKAITIGKSTFSPLIVKKIYQLCKYFDLSDLDLVSQESIESATLFSKNHIYILAMPVIERESVYEIK</sequence>
<reference evidence="1 2" key="1">
    <citation type="submission" date="2020-08" db="EMBL/GenBank/DDBJ databases">
        <title>Genomic Encyclopedia of Type Strains, Phase IV (KMG-V): Genome sequencing to study the core and pangenomes of soil and plant-associated prokaryotes.</title>
        <authorList>
            <person name="Whitman W."/>
        </authorList>
    </citation>
    <scope>NUCLEOTIDE SEQUENCE [LARGE SCALE GENOMIC DNA]</scope>
    <source>
        <strain evidence="1 2">ANJLi2</strain>
    </source>
</reference>
<protein>
    <submittedName>
        <fullName evidence="1">Uncharacterized protein</fullName>
    </submittedName>
</protein>
<keyword evidence="2" id="KW-1185">Reference proteome</keyword>
<dbReference type="Proteomes" id="UP000541583">
    <property type="component" value="Unassembled WGS sequence"/>
</dbReference>
<name>A0ABR6PNA0_9SPHI</name>
<evidence type="ECO:0000313" key="2">
    <source>
        <dbReference type="Proteomes" id="UP000541583"/>
    </source>
</evidence>
<comment type="caution">
    <text evidence="1">The sequence shown here is derived from an EMBL/GenBank/DDBJ whole genome shotgun (WGS) entry which is preliminary data.</text>
</comment>
<dbReference type="EMBL" id="JACHCB010000005">
    <property type="protein sequence ID" value="MBB6109756.1"/>
    <property type="molecule type" value="Genomic_DNA"/>
</dbReference>
<proteinExistence type="predicted"/>
<evidence type="ECO:0000313" key="1">
    <source>
        <dbReference type="EMBL" id="MBB6109756.1"/>
    </source>
</evidence>